<proteinExistence type="predicted"/>
<gene>
    <name evidence="1" type="ORF">HQ865_19625</name>
</gene>
<dbReference type="Proteomes" id="UP000505355">
    <property type="component" value="Chromosome"/>
</dbReference>
<sequence length="72" mass="8340">MELTRYWFEFEYKTYSELPIGLAMGCGLTAYNFDDAIHLLQQKVFSGKLVAPIKKANRKCGCFNFRSRACFT</sequence>
<reference evidence="1 2" key="1">
    <citation type="submission" date="2020-05" db="EMBL/GenBank/DDBJ databases">
        <title>Mucilaginibacter mali sp. nov.</title>
        <authorList>
            <person name="Kim H.S."/>
            <person name="Lee K.C."/>
            <person name="Suh M.K."/>
            <person name="Kim J.-S."/>
            <person name="Han K.-I."/>
            <person name="Eom M.K."/>
            <person name="Shin Y.K."/>
            <person name="Lee J.-S."/>
        </authorList>
    </citation>
    <scope>NUCLEOTIDE SEQUENCE [LARGE SCALE GENOMIC DNA]</scope>
    <source>
        <strain evidence="1 2">G2-14</strain>
    </source>
</reference>
<dbReference type="AlphaFoldDB" id="A0A7D4UEL5"/>
<evidence type="ECO:0000313" key="2">
    <source>
        <dbReference type="Proteomes" id="UP000505355"/>
    </source>
</evidence>
<accession>A0A7D4UEL5</accession>
<dbReference type="KEGG" id="mmab:HQ865_19625"/>
<dbReference type="RefSeq" id="WP_173416534.1">
    <property type="nucleotide sequence ID" value="NZ_CP054139.1"/>
</dbReference>
<keyword evidence="2" id="KW-1185">Reference proteome</keyword>
<organism evidence="1 2">
    <name type="scientific">Mucilaginibacter mali</name>
    <dbReference type="NCBI Taxonomy" id="2740462"/>
    <lineage>
        <taxon>Bacteria</taxon>
        <taxon>Pseudomonadati</taxon>
        <taxon>Bacteroidota</taxon>
        <taxon>Sphingobacteriia</taxon>
        <taxon>Sphingobacteriales</taxon>
        <taxon>Sphingobacteriaceae</taxon>
        <taxon>Mucilaginibacter</taxon>
    </lineage>
</organism>
<evidence type="ECO:0000313" key="1">
    <source>
        <dbReference type="EMBL" id="QKJ31879.1"/>
    </source>
</evidence>
<dbReference type="EMBL" id="CP054139">
    <property type="protein sequence ID" value="QKJ31879.1"/>
    <property type="molecule type" value="Genomic_DNA"/>
</dbReference>
<protein>
    <submittedName>
        <fullName evidence="1">Uncharacterized protein</fullName>
    </submittedName>
</protein>
<name>A0A7D4UEL5_9SPHI</name>